<dbReference type="AlphaFoldDB" id="A0A2S3H0T8"/>
<sequence length="165" mass="17885">MADGRRAALGGGRGSRGGRGGRRRRHHGGGRRDPRAARHGHGRPAEAGGSGSARPPLHRRTASSVKWKKNPRVGRDLEGILPLFAPDREETTSGVQSEPPSSLRHRSTSPRPALRGEPVGRKICKYHPRDGSRDGAFMNITRAIKSTEVEATPMGLWPVSVLKIF</sequence>
<organism evidence="2">
    <name type="scientific">Panicum hallii</name>
    <dbReference type="NCBI Taxonomy" id="206008"/>
    <lineage>
        <taxon>Eukaryota</taxon>
        <taxon>Viridiplantae</taxon>
        <taxon>Streptophyta</taxon>
        <taxon>Embryophyta</taxon>
        <taxon>Tracheophyta</taxon>
        <taxon>Spermatophyta</taxon>
        <taxon>Magnoliopsida</taxon>
        <taxon>Liliopsida</taxon>
        <taxon>Poales</taxon>
        <taxon>Poaceae</taxon>
        <taxon>PACMAD clade</taxon>
        <taxon>Panicoideae</taxon>
        <taxon>Panicodae</taxon>
        <taxon>Paniceae</taxon>
        <taxon>Panicinae</taxon>
        <taxon>Panicum</taxon>
        <taxon>Panicum sect. Panicum</taxon>
    </lineage>
</organism>
<name>A0A2S3H0T8_9POAL</name>
<protein>
    <submittedName>
        <fullName evidence="2">Uncharacterized protein</fullName>
    </submittedName>
</protein>
<dbReference type="Proteomes" id="UP000243499">
    <property type="component" value="Chromosome 2"/>
</dbReference>
<evidence type="ECO:0000313" key="2">
    <source>
        <dbReference type="EMBL" id="PAN13058.1"/>
    </source>
</evidence>
<feature type="compositionally biased region" description="Basic residues" evidence="1">
    <location>
        <begin position="56"/>
        <end position="72"/>
    </location>
</feature>
<accession>A0A2S3H0T8</accession>
<feature type="compositionally biased region" description="Gly residues" evidence="1">
    <location>
        <begin position="9"/>
        <end position="18"/>
    </location>
</feature>
<feature type="compositionally biased region" description="Basic residues" evidence="1">
    <location>
        <begin position="19"/>
        <end position="29"/>
    </location>
</feature>
<evidence type="ECO:0000256" key="1">
    <source>
        <dbReference type="SAM" id="MobiDB-lite"/>
    </source>
</evidence>
<gene>
    <name evidence="2" type="ORF">PAHAL_2G311100</name>
</gene>
<proteinExistence type="predicted"/>
<dbReference type="EMBL" id="CM008047">
    <property type="protein sequence ID" value="PAN13058.1"/>
    <property type="molecule type" value="Genomic_DNA"/>
</dbReference>
<reference evidence="2" key="1">
    <citation type="submission" date="2018-04" db="EMBL/GenBank/DDBJ databases">
        <title>WGS assembly of Panicum hallii.</title>
        <authorList>
            <person name="Lovell J."/>
            <person name="Jenkins J."/>
            <person name="Lowry D."/>
            <person name="Mamidi S."/>
            <person name="Sreedasyam A."/>
            <person name="Weng X."/>
            <person name="Barry K."/>
            <person name="Bonette J."/>
            <person name="Campitelli B."/>
            <person name="Daum C."/>
            <person name="Gordon S."/>
            <person name="Gould B."/>
            <person name="Lipzen A."/>
            <person name="Macqueen A."/>
            <person name="Palacio-Mejia J."/>
            <person name="Plott C."/>
            <person name="Shakirov E."/>
            <person name="Shu S."/>
            <person name="Yoshinaga Y."/>
            <person name="Zane M."/>
            <person name="Rokhsar D."/>
            <person name="Grimwood J."/>
            <person name="Schmutz J."/>
            <person name="Juenger T."/>
        </authorList>
    </citation>
    <scope>NUCLEOTIDE SEQUENCE [LARGE SCALE GENOMIC DNA]</scope>
    <source>
        <strain evidence="2">FIL2</strain>
    </source>
</reference>
<dbReference type="Gramene" id="PAN13058">
    <property type="protein sequence ID" value="PAN13058"/>
    <property type="gene ID" value="PAHAL_2G311100"/>
</dbReference>
<feature type="region of interest" description="Disordered" evidence="1">
    <location>
        <begin position="1"/>
        <end position="118"/>
    </location>
</feature>